<feature type="compositionally biased region" description="Basic residues" evidence="8">
    <location>
        <begin position="727"/>
        <end position="738"/>
    </location>
</feature>
<dbReference type="EMBL" id="BAABKB010000013">
    <property type="protein sequence ID" value="GAA5015118.1"/>
    <property type="molecule type" value="Genomic_DNA"/>
</dbReference>
<dbReference type="InterPro" id="IPR003439">
    <property type="entry name" value="ABC_transporter-like_ATP-bd"/>
</dbReference>
<keyword evidence="6 10" id="KW-0067">ATP-binding</keyword>
<reference evidence="11" key="1">
    <citation type="journal article" date="2019" name="Int. J. Syst. Evol. Microbiol.">
        <title>The Global Catalogue of Microorganisms (GCM) 10K type strain sequencing project: providing services to taxonomists for standard genome sequencing and annotation.</title>
        <authorList>
            <consortium name="The Broad Institute Genomics Platform"/>
            <consortium name="The Broad Institute Genome Sequencing Center for Infectious Disease"/>
            <person name="Wu L."/>
            <person name="Ma J."/>
        </authorList>
    </citation>
    <scope>NUCLEOTIDE SEQUENCE [LARGE SCALE GENOMIC DNA]</scope>
    <source>
        <strain evidence="11">JCM 18409</strain>
    </source>
</reference>
<dbReference type="Gene3D" id="3.40.50.300">
    <property type="entry name" value="P-loop containing nucleotide triphosphate hydrolases"/>
    <property type="match status" value="2"/>
</dbReference>
<evidence type="ECO:0000256" key="3">
    <source>
        <dbReference type="ARBA" id="ARBA00022448"/>
    </source>
</evidence>
<keyword evidence="11" id="KW-1185">Reference proteome</keyword>
<dbReference type="InterPro" id="IPR017871">
    <property type="entry name" value="ABC_transporter-like_CS"/>
</dbReference>
<protein>
    <submittedName>
        <fullName evidence="10">ABC transporter ATP-binding protein</fullName>
    </submittedName>
</protein>
<evidence type="ECO:0000256" key="2">
    <source>
        <dbReference type="ARBA" id="ARBA00005417"/>
    </source>
</evidence>
<dbReference type="InterPro" id="IPR013563">
    <property type="entry name" value="Oligopep_ABC_C"/>
</dbReference>
<evidence type="ECO:0000256" key="8">
    <source>
        <dbReference type="SAM" id="MobiDB-lite"/>
    </source>
</evidence>
<dbReference type="PROSITE" id="PS50893">
    <property type="entry name" value="ABC_TRANSPORTER_2"/>
    <property type="match status" value="2"/>
</dbReference>
<evidence type="ECO:0000313" key="11">
    <source>
        <dbReference type="Proteomes" id="UP001501759"/>
    </source>
</evidence>
<dbReference type="SUPFAM" id="SSF52540">
    <property type="entry name" value="P-loop containing nucleoside triphosphate hydrolases"/>
    <property type="match status" value="2"/>
</dbReference>
<dbReference type="PANTHER" id="PTHR43297:SF2">
    <property type="entry name" value="DIPEPTIDE TRANSPORT ATP-BINDING PROTEIN DPPD"/>
    <property type="match status" value="1"/>
</dbReference>
<dbReference type="InterPro" id="IPR050388">
    <property type="entry name" value="ABC_Ni/Peptide_Import"/>
</dbReference>
<dbReference type="PROSITE" id="PS00211">
    <property type="entry name" value="ABC_TRANSPORTER_1"/>
    <property type="match status" value="1"/>
</dbReference>
<sequence>MTRSAILEVRDLHVSLPGGRRSAPVPVVRGVSLTLRAGEVLGLVGESGAGKSMTALSLLGLTPPGAVVRGSVRLLGTELVGLPVRELAQQRGRRIAMVFQDPLTAFTPVRRIGDQIGEALRIHQRPRPTRESALRRAVGLLESVGVPEPDRAARAYPHELSGGLRQRAMIAMAVANRPDVIVADEPTSALDVTVQAQVLDALAVARKATGAALLLVSHDLGVIAGAADRVAVMYAGRIVESAPVDDLFSRPRMPYTLGLIGSVPRLDDVGTLTPVPGTPPAPGTAPPGCSFAPRCPIADAHCEQAEPPLARVSGATAATVPGVGDRHLAACFHTGTTARHTAQELFPPSVPGERSGGPVAGSGSGAGAAKAAVAGAKATAPGLRPGADQVLRITGLTKSYPLPRRSGLRLRRRPVEALHAVEGADLDVRRGETVALVGESGAGKSTTLSEVIAFAAPEAGRIEILGHDMAHLRRADVRGLRGRVQLVLQDPMAALDPRMTVGAIIAEPLLAQRTDKARAAARTPELLRQVGLDPSAAGRYPHEFSGGQRQRIAFARALAVEPELLLLDEPVSALDVSVQAGILELLRRLQRDLGPACLFVTHDLAVVRQIADRLVVMYGGRTIESGGVTEVFARPRHPYTKALLSAVPLPDPRAERARERIILPGDPPRAGERTAGCLFRARCPVYQGAAPEARALCERETPEPAGRSADDPHVAACHFPYPDGKAPLRHRPASKGQL</sequence>
<comment type="similarity">
    <text evidence="2">Belongs to the ABC transporter superfamily.</text>
</comment>
<comment type="subcellular location">
    <subcellularLocation>
        <location evidence="1">Cell membrane</location>
        <topology evidence="1">Peripheral membrane protein</topology>
    </subcellularLocation>
</comment>
<keyword evidence="4" id="KW-1003">Cell membrane</keyword>
<evidence type="ECO:0000256" key="6">
    <source>
        <dbReference type="ARBA" id="ARBA00022840"/>
    </source>
</evidence>
<feature type="compositionally biased region" description="Basic and acidic residues" evidence="8">
    <location>
        <begin position="700"/>
        <end position="713"/>
    </location>
</feature>
<organism evidence="10 11">
    <name type="scientific">Streptomyces siamensis</name>
    <dbReference type="NCBI Taxonomy" id="1274986"/>
    <lineage>
        <taxon>Bacteria</taxon>
        <taxon>Bacillati</taxon>
        <taxon>Actinomycetota</taxon>
        <taxon>Actinomycetes</taxon>
        <taxon>Kitasatosporales</taxon>
        <taxon>Streptomycetaceae</taxon>
        <taxon>Streptomyces</taxon>
    </lineage>
</organism>
<dbReference type="RefSeq" id="WP_345650462.1">
    <property type="nucleotide sequence ID" value="NZ_BAABKB010000013.1"/>
</dbReference>
<evidence type="ECO:0000313" key="10">
    <source>
        <dbReference type="EMBL" id="GAA5015118.1"/>
    </source>
</evidence>
<evidence type="ECO:0000256" key="1">
    <source>
        <dbReference type="ARBA" id="ARBA00004202"/>
    </source>
</evidence>
<keyword evidence="5" id="KW-0547">Nucleotide-binding</keyword>
<evidence type="ECO:0000259" key="9">
    <source>
        <dbReference type="PROSITE" id="PS50893"/>
    </source>
</evidence>
<comment type="caution">
    <text evidence="10">The sequence shown here is derived from an EMBL/GenBank/DDBJ whole genome shotgun (WGS) entry which is preliminary data.</text>
</comment>
<dbReference type="GO" id="GO:0005524">
    <property type="term" value="F:ATP binding"/>
    <property type="evidence" value="ECO:0007669"/>
    <property type="project" value="UniProtKB-KW"/>
</dbReference>
<name>A0ABP9J0N5_9ACTN</name>
<dbReference type="Pfam" id="PF00005">
    <property type="entry name" value="ABC_tran"/>
    <property type="match status" value="2"/>
</dbReference>
<dbReference type="InterPro" id="IPR003593">
    <property type="entry name" value="AAA+_ATPase"/>
</dbReference>
<keyword evidence="3" id="KW-0813">Transport</keyword>
<dbReference type="NCBIfam" id="NF008453">
    <property type="entry name" value="PRK11308.1"/>
    <property type="match status" value="2"/>
</dbReference>
<feature type="domain" description="ABC transporter" evidence="9">
    <location>
        <begin position="7"/>
        <end position="260"/>
    </location>
</feature>
<evidence type="ECO:0000256" key="4">
    <source>
        <dbReference type="ARBA" id="ARBA00022475"/>
    </source>
</evidence>
<dbReference type="Pfam" id="PF08352">
    <property type="entry name" value="oligo_HPY"/>
    <property type="match status" value="2"/>
</dbReference>
<proteinExistence type="inferred from homology"/>
<dbReference type="SMART" id="SM00382">
    <property type="entry name" value="AAA"/>
    <property type="match status" value="2"/>
</dbReference>
<gene>
    <name evidence="10" type="ORF">GCM10023335_39540</name>
</gene>
<evidence type="ECO:0000256" key="7">
    <source>
        <dbReference type="ARBA" id="ARBA00023136"/>
    </source>
</evidence>
<dbReference type="Proteomes" id="UP001501759">
    <property type="component" value="Unassembled WGS sequence"/>
</dbReference>
<dbReference type="NCBIfam" id="TIGR01727">
    <property type="entry name" value="oligo_HPY"/>
    <property type="match status" value="2"/>
</dbReference>
<evidence type="ECO:0000256" key="5">
    <source>
        <dbReference type="ARBA" id="ARBA00022741"/>
    </source>
</evidence>
<dbReference type="PANTHER" id="PTHR43297">
    <property type="entry name" value="OLIGOPEPTIDE TRANSPORT ATP-BINDING PROTEIN APPD"/>
    <property type="match status" value="1"/>
</dbReference>
<accession>A0ABP9J0N5</accession>
<feature type="domain" description="ABC transporter" evidence="9">
    <location>
        <begin position="391"/>
        <end position="644"/>
    </location>
</feature>
<dbReference type="NCBIfam" id="NF007739">
    <property type="entry name" value="PRK10419.1"/>
    <property type="match status" value="2"/>
</dbReference>
<keyword evidence="7" id="KW-0472">Membrane</keyword>
<dbReference type="CDD" id="cd03257">
    <property type="entry name" value="ABC_NikE_OppD_transporters"/>
    <property type="match status" value="2"/>
</dbReference>
<feature type="region of interest" description="Disordered" evidence="8">
    <location>
        <begin position="700"/>
        <end position="738"/>
    </location>
</feature>
<dbReference type="InterPro" id="IPR027417">
    <property type="entry name" value="P-loop_NTPase"/>
</dbReference>